<dbReference type="GO" id="GO:0005886">
    <property type="term" value="C:plasma membrane"/>
    <property type="evidence" value="ECO:0007669"/>
    <property type="project" value="UniProtKB-SubCell"/>
</dbReference>
<dbReference type="SUPFAM" id="SSF52540">
    <property type="entry name" value="P-loop containing nucleoside triphosphate hydrolases"/>
    <property type="match status" value="1"/>
</dbReference>
<dbReference type="InterPro" id="IPR027417">
    <property type="entry name" value="P-loop_NTPase"/>
</dbReference>
<dbReference type="GO" id="GO:0046677">
    <property type="term" value="P:response to antibiotic"/>
    <property type="evidence" value="ECO:0007669"/>
    <property type="project" value="UniProtKB-KW"/>
</dbReference>
<dbReference type="PROSITE" id="PS50893">
    <property type="entry name" value="ABC_TRANSPORTER_2"/>
    <property type="match status" value="1"/>
</dbReference>
<evidence type="ECO:0000256" key="5">
    <source>
        <dbReference type="ARBA" id="ARBA00023251"/>
    </source>
</evidence>
<dbReference type="PANTHER" id="PTHR42711">
    <property type="entry name" value="ABC TRANSPORTER ATP-BINDING PROTEIN"/>
    <property type="match status" value="1"/>
</dbReference>
<feature type="domain" description="ABC transporter" evidence="6">
    <location>
        <begin position="1"/>
        <end position="227"/>
    </location>
</feature>
<dbReference type="Gene3D" id="3.40.50.300">
    <property type="entry name" value="P-loop containing nucleotide triphosphate hydrolases"/>
    <property type="match status" value="1"/>
</dbReference>
<protein>
    <submittedName>
        <fullName evidence="7">ABC-2 type transport system ATP-binding protein</fullName>
    </submittedName>
</protein>
<dbReference type="GO" id="GO:0016887">
    <property type="term" value="F:ATP hydrolysis activity"/>
    <property type="evidence" value="ECO:0007669"/>
    <property type="project" value="InterPro"/>
</dbReference>
<keyword evidence="5" id="KW-0046">Antibiotic resistance</keyword>
<dbReference type="PROSITE" id="PS00211">
    <property type="entry name" value="ABC_TRANSPORTER_1"/>
    <property type="match status" value="1"/>
</dbReference>
<dbReference type="InterPro" id="IPR050763">
    <property type="entry name" value="ABC_transporter_ATP-binding"/>
</dbReference>
<dbReference type="InterPro" id="IPR017871">
    <property type="entry name" value="ABC_transporter-like_CS"/>
</dbReference>
<keyword evidence="3" id="KW-0547">Nucleotide-binding</keyword>
<evidence type="ECO:0000256" key="1">
    <source>
        <dbReference type="ARBA" id="ARBA00004202"/>
    </source>
</evidence>
<dbReference type="InterPro" id="IPR003439">
    <property type="entry name" value="ABC_transporter-like_ATP-bd"/>
</dbReference>
<dbReference type="SMART" id="SM00382">
    <property type="entry name" value="AAA"/>
    <property type="match status" value="1"/>
</dbReference>
<evidence type="ECO:0000256" key="2">
    <source>
        <dbReference type="ARBA" id="ARBA00022448"/>
    </source>
</evidence>
<keyword evidence="4 7" id="KW-0067">ATP-binding</keyword>
<dbReference type="PANTHER" id="PTHR42711:SF16">
    <property type="entry name" value="ABC TRANSPORTER ATP-BINDING PROTEIN"/>
    <property type="match status" value="1"/>
</dbReference>
<dbReference type="CDD" id="cd03230">
    <property type="entry name" value="ABC_DR_subfamily_A"/>
    <property type="match status" value="1"/>
</dbReference>
<organism evidence="7 8">
    <name type="scientific">Ornithinimicrobium cerasi</name>
    <dbReference type="NCBI Taxonomy" id="2248773"/>
    <lineage>
        <taxon>Bacteria</taxon>
        <taxon>Bacillati</taxon>
        <taxon>Actinomycetota</taxon>
        <taxon>Actinomycetes</taxon>
        <taxon>Micrococcales</taxon>
        <taxon>Ornithinimicrobiaceae</taxon>
        <taxon>Ornithinimicrobium</taxon>
    </lineage>
</organism>
<dbReference type="Proteomes" id="UP000219688">
    <property type="component" value="Unassembled WGS sequence"/>
</dbReference>
<evidence type="ECO:0000256" key="3">
    <source>
        <dbReference type="ARBA" id="ARBA00022741"/>
    </source>
</evidence>
<keyword evidence="2" id="KW-0813">Transport</keyword>
<comment type="subcellular location">
    <subcellularLocation>
        <location evidence="1">Cell membrane</location>
        <topology evidence="1">Peripheral membrane protein</topology>
    </subcellularLocation>
</comment>
<gene>
    <name evidence="7" type="ORF">SAMN05421879_12411</name>
</gene>
<evidence type="ECO:0000313" key="8">
    <source>
        <dbReference type="Proteomes" id="UP000219688"/>
    </source>
</evidence>
<dbReference type="AlphaFoldDB" id="A0A285VVR7"/>
<reference evidence="8" key="1">
    <citation type="submission" date="2017-08" db="EMBL/GenBank/DDBJ databases">
        <authorList>
            <person name="Varghese N."/>
            <person name="Submissions S."/>
        </authorList>
    </citation>
    <scope>NUCLEOTIDE SEQUENCE [LARGE SCALE GENOMIC DNA]</scope>
    <source>
        <strain evidence="8">USBA17B2</strain>
    </source>
</reference>
<evidence type="ECO:0000256" key="4">
    <source>
        <dbReference type="ARBA" id="ARBA00022840"/>
    </source>
</evidence>
<dbReference type="EMBL" id="OBQK01000024">
    <property type="protein sequence ID" value="SOC58180.1"/>
    <property type="molecule type" value="Genomic_DNA"/>
</dbReference>
<name>A0A285VVR7_9MICO</name>
<sequence length="295" mass="32199">MAYGAKVVLDAVDLDIPRGQVVALLGPNGAGKTTTVEILEGFRRPGAGEVEVLGVDPAHAPEAWRARVGVVLQSWRDHGTWRVAELLEVMGAYYAPYATPEVQRPWDTEELLERVGLADHHRQRIDRLSGGQRRRLDVAIGLVGRPELLFLDEPTTGLDPAGRRDVHDLVADLADLDTTILLTTHDLAEAEKVADRLLILAGGAIVADGSPDELRLQLSRSSEVRLRDLTTGEVSVHAEPDPTAYLTEVLTARRGEVQVVEVRAASLEDVYLDIVRRAEAGDDLGSLRSLQEVTR</sequence>
<evidence type="ECO:0000259" key="6">
    <source>
        <dbReference type="PROSITE" id="PS50893"/>
    </source>
</evidence>
<accession>A0A285VVR7</accession>
<evidence type="ECO:0000313" key="7">
    <source>
        <dbReference type="EMBL" id="SOC58180.1"/>
    </source>
</evidence>
<proteinExistence type="predicted"/>
<dbReference type="OrthoDB" id="9804819at2"/>
<keyword evidence="8" id="KW-1185">Reference proteome</keyword>
<dbReference type="STRING" id="1122622.GCA_000421185_00251"/>
<dbReference type="InterPro" id="IPR003593">
    <property type="entry name" value="AAA+_ATPase"/>
</dbReference>
<dbReference type="GO" id="GO:0005524">
    <property type="term" value="F:ATP binding"/>
    <property type="evidence" value="ECO:0007669"/>
    <property type="project" value="UniProtKB-KW"/>
</dbReference>
<dbReference type="Pfam" id="PF00005">
    <property type="entry name" value="ABC_tran"/>
    <property type="match status" value="1"/>
</dbReference>